<organism evidence="7 8">
    <name type="scientific">Enterocloster hominis</name>
    <name type="common">ex Hitch et al. 2024</name>
    <dbReference type="NCBI Taxonomy" id="1917870"/>
    <lineage>
        <taxon>Bacteria</taxon>
        <taxon>Bacillati</taxon>
        <taxon>Bacillota</taxon>
        <taxon>Clostridia</taxon>
        <taxon>Lachnospirales</taxon>
        <taxon>Lachnospiraceae</taxon>
        <taxon>Enterocloster</taxon>
    </lineage>
</organism>
<feature type="transmembrane region" description="Helical" evidence="6">
    <location>
        <begin position="59"/>
        <end position="84"/>
    </location>
</feature>
<dbReference type="Pfam" id="PF02653">
    <property type="entry name" value="BPD_transp_2"/>
    <property type="match status" value="1"/>
</dbReference>
<evidence type="ECO:0000256" key="3">
    <source>
        <dbReference type="ARBA" id="ARBA00022692"/>
    </source>
</evidence>
<gene>
    <name evidence="7" type="ORF">WMQ36_00915</name>
</gene>
<name>A0ABV1CZG1_9FIRM</name>
<dbReference type="EMBL" id="JBBMFM010000002">
    <property type="protein sequence ID" value="MEQ2423521.1"/>
    <property type="molecule type" value="Genomic_DNA"/>
</dbReference>
<evidence type="ECO:0000256" key="5">
    <source>
        <dbReference type="ARBA" id="ARBA00023136"/>
    </source>
</evidence>
<evidence type="ECO:0000313" key="7">
    <source>
        <dbReference type="EMBL" id="MEQ2423521.1"/>
    </source>
</evidence>
<sequence>MSNQARTKADNRAMIQKYSAFILLAAILLLNIAVTPNFFSVGTAWNIVTQTCVAILTGMGMTMVIATGGIDISVGAVMALAGIVSAKLLPYGLLAAILGALILCSVSGMIAGVMVGKLRVQPMVVTLALMIGVRGVAQVLNDAKIFNITGPHAEAYKMLGSYKLFGILPFQIIPIVAVIALVYFIMRKMVLGLYIQAVGDNQRSARMAGISGAKTIMFVYMASAVLAGVAGILATAKIGAADGNSLGRLAELDAIAAVAVGGTSMSGGRVKIFGTVVGALIMQLLTIMVNMNNIPYEYANIFKAVIIVAAVYIQRERSV</sequence>
<proteinExistence type="predicted"/>
<comment type="caution">
    <text evidence="7">The sequence shown here is derived from an EMBL/GenBank/DDBJ whole genome shotgun (WGS) entry which is preliminary data.</text>
</comment>
<keyword evidence="2" id="KW-1003">Cell membrane</keyword>
<feature type="transmembrane region" description="Helical" evidence="6">
    <location>
        <begin position="216"/>
        <end position="236"/>
    </location>
</feature>
<protein>
    <submittedName>
        <fullName evidence="7">ABC transporter permease</fullName>
    </submittedName>
</protein>
<keyword evidence="8" id="KW-1185">Reference proteome</keyword>
<reference evidence="7 8" key="1">
    <citation type="submission" date="2024-03" db="EMBL/GenBank/DDBJ databases">
        <title>Human intestinal bacterial collection.</title>
        <authorList>
            <person name="Pauvert C."/>
            <person name="Hitch T.C.A."/>
            <person name="Clavel T."/>
        </authorList>
    </citation>
    <scope>NUCLEOTIDE SEQUENCE [LARGE SCALE GENOMIC DNA]</scope>
    <source>
        <strain evidence="7 8">CLA-SR-H021</strain>
    </source>
</reference>
<keyword evidence="5 6" id="KW-0472">Membrane</keyword>
<accession>A0ABV1CZG1</accession>
<keyword evidence="3 6" id="KW-0812">Transmembrane</keyword>
<feature type="transmembrane region" description="Helical" evidence="6">
    <location>
        <begin position="91"/>
        <end position="114"/>
    </location>
</feature>
<feature type="transmembrane region" description="Helical" evidence="6">
    <location>
        <begin position="272"/>
        <end position="289"/>
    </location>
</feature>
<dbReference type="PANTHER" id="PTHR32196:SF19">
    <property type="entry name" value="GALACTOFURANOSE TRANSPORTER PERMEASE PROTEIN YTFT"/>
    <property type="match status" value="1"/>
</dbReference>
<dbReference type="InterPro" id="IPR001851">
    <property type="entry name" value="ABC_transp_permease"/>
</dbReference>
<evidence type="ECO:0000256" key="2">
    <source>
        <dbReference type="ARBA" id="ARBA00022475"/>
    </source>
</evidence>
<evidence type="ECO:0000256" key="6">
    <source>
        <dbReference type="SAM" id="Phobius"/>
    </source>
</evidence>
<keyword evidence="4 6" id="KW-1133">Transmembrane helix</keyword>
<evidence type="ECO:0000256" key="1">
    <source>
        <dbReference type="ARBA" id="ARBA00004651"/>
    </source>
</evidence>
<dbReference type="CDD" id="cd06579">
    <property type="entry name" value="TM_PBP1_transp_AraH_like"/>
    <property type="match status" value="1"/>
</dbReference>
<evidence type="ECO:0000256" key="4">
    <source>
        <dbReference type="ARBA" id="ARBA00022989"/>
    </source>
</evidence>
<feature type="transmembrane region" description="Helical" evidence="6">
    <location>
        <begin position="20"/>
        <end position="39"/>
    </location>
</feature>
<comment type="subcellular location">
    <subcellularLocation>
        <location evidence="1">Cell membrane</location>
        <topology evidence="1">Multi-pass membrane protein</topology>
    </subcellularLocation>
</comment>
<feature type="transmembrane region" description="Helical" evidence="6">
    <location>
        <begin position="162"/>
        <end position="186"/>
    </location>
</feature>
<dbReference type="RefSeq" id="WP_050927259.1">
    <property type="nucleotide sequence ID" value="NZ_JAJFEB010000009.1"/>
</dbReference>
<dbReference type="PANTHER" id="PTHR32196">
    <property type="entry name" value="ABC TRANSPORTER PERMEASE PROTEIN YPHD-RELATED-RELATED"/>
    <property type="match status" value="1"/>
</dbReference>
<evidence type="ECO:0000313" key="8">
    <source>
        <dbReference type="Proteomes" id="UP001454086"/>
    </source>
</evidence>
<dbReference type="Proteomes" id="UP001454086">
    <property type="component" value="Unassembled WGS sequence"/>
</dbReference>